<dbReference type="AlphaFoldDB" id="A0A0D5A471"/>
<dbReference type="PROSITE" id="PS01079">
    <property type="entry name" value="MOCF_BIOSYNTHESIS_2"/>
    <property type="match status" value="1"/>
</dbReference>
<dbReference type="InterPro" id="IPR038987">
    <property type="entry name" value="MoeA-like"/>
</dbReference>
<comment type="catalytic activity">
    <reaction evidence="6">
        <text>adenylyl-molybdopterin + molybdate = Mo-molybdopterin + AMP + H(+)</text>
        <dbReference type="Rhea" id="RHEA:35047"/>
        <dbReference type="ChEBI" id="CHEBI:15378"/>
        <dbReference type="ChEBI" id="CHEBI:36264"/>
        <dbReference type="ChEBI" id="CHEBI:62727"/>
        <dbReference type="ChEBI" id="CHEBI:71302"/>
        <dbReference type="ChEBI" id="CHEBI:456215"/>
        <dbReference type="EC" id="2.10.1.1"/>
    </reaction>
</comment>
<name>A0A0D5A471_PROMR</name>
<dbReference type="Pfam" id="PF00994">
    <property type="entry name" value="MoCF_biosynth"/>
    <property type="match status" value="1"/>
</dbReference>
<protein>
    <recommendedName>
        <fullName evidence="7">Molybdopterin molybdenumtransferase</fullName>
        <ecNumber evidence="7">2.10.1.1</ecNumber>
    </recommendedName>
</protein>
<dbReference type="Gene3D" id="2.40.340.10">
    <property type="entry name" value="MoeA, C-terminal, domain IV"/>
    <property type="match status" value="1"/>
</dbReference>
<dbReference type="GO" id="GO:0005829">
    <property type="term" value="C:cytosol"/>
    <property type="evidence" value="ECO:0007669"/>
    <property type="project" value="TreeGrafter"/>
</dbReference>
<dbReference type="PANTHER" id="PTHR10192">
    <property type="entry name" value="MOLYBDOPTERIN BIOSYNTHESIS PROTEIN"/>
    <property type="match status" value="1"/>
</dbReference>
<evidence type="ECO:0000256" key="6">
    <source>
        <dbReference type="ARBA" id="ARBA00047317"/>
    </source>
</evidence>
<keyword evidence="7" id="KW-0479">Metal-binding</keyword>
<feature type="domain" description="MoaB/Mog" evidence="8">
    <location>
        <begin position="196"/>
        <end position="336"/>
    </location>
</feature>
<dbReference type="InterPro" id="IPR036135">
    <property type="entry name" value="MoeA_linker/N_sf"/>
</dbReference>
<dbReference type="UniPathway" id="UPA00344"/>
<comment type="function">
    <text evidence="1 7">Catalyzes the insertion of molybdate into adenylated molybdopterin with the concomitant release of AMP.</text>
</comment>
<dbReference type="InterPro" id="IPR001453">
    <property type="entry name" value="MoaB/Mog_dom"/>
</dbReference>
<evidence type="ECO:0000256" key="2">
    <source>
        <dbReference type="ARBA" id="ARBA00005046"/>
    </source>
</evidence>
<evidence type="ECO:0000256" key="4">
    <source>
        <dbReference type="ARBA" id="ARBA00022505"/>
    </source>
</evidence>
<dbReference type="CDD" id="cd00887">
    <property type="entry name" value="MoeA"/>
    <property type="match status" value="1"/>
</dbReference>
<comment type="similarity">
    <text evidence="3 7">Belongs to the MoeA family.</text>
</comment>
<evidence type="ECO:0000256" key="3">
    <source>
        <dbReference type="ARBA" id="ARBA00010763"/>
    </source>
</evidence>
<keyword evidence="7" id="KW-0808">Transferase</keyword>
<evidence type="ECO:0000259" key="8">
    <source>
        <dbReference type="SMART" id="SM00852"/>
    </source>
</evidence>
<comment type="cofactor">
    <cofactor evidence="7">
        <name>Mg(2+)</name>
        <dbReference type="ChEBI" id="CHEBI:18420"/>
    </cofactor>
</comment>
<proteinExistence type="inferred from homology"/>
<dbReference type="InterPro" id="IPR036688">
    <property type="entry name" value="MoeA_C_domain_IV_sf"/>
</dbReference>
<sequence>MTQEPFLREGLKVEEARKEVLKEIKNILDNLTIPFESIPLENSLEKISSTDIFVKQNIPGFRASIMDGYAVSHCAKPQKGQYWKVVGDSSAGKPYTKNLSEGEAIAISTGSLVPDECSWVIPLEQIKIEMIKDSSFEKIRLIDDLTNSTWIRPVNDQLSEGEIVLAKGQKITPSIIGLLASCGISYISVFKSFKIGLLISGDELIKPGLDKSTGLIWESNSFLIQSIIKNLGYDINEISIQSDDKFKLKDSLIELAKNNQIVISIGGISVGKKDYIKNIINEIGEIKFWKLFLKPGRPFAFGFISQDQDIPFFGLPGNPVSAVVICLQILWPVFQVFSGVKNIETPYRFKIRINSDLKRRKGRPELIRSKLKVDQQGELYADIPSTQSSSQITSLIDSDLLIEIPHDKDVLKKGSYLWAQLFRKKIL</sequence>
<dbReference type="Gene3D" id="3.90.105.10">
    <property type="entry name" value="Molybdopterin biosynthesis moea protein, domain 2"/>
    <property type="match status" value="1"/>
</dbReference>
<dbReference type="GO" id="GO:0061599">
    <property type="term" value="F:molybdopterin molybdotransferase activity"/>
    <property type="evidence" value="ECO:0007669"/>
    <property type="project" value="UniProtKB-UniRule"/>
</dbReference>
<dbReference type="Gene3D" id="2.170.190.11">
    <property type="entry name" value="Molybdopterin biosynthesis moea protein, domain 3"/>
    <property type="match status" value="1"/>
</dbReference>
<dbReference type="SUPFAM" id="SSF63867">
    <property type="entry name" value="MoeA C-terminal domain-like"/>
    <property type="match status" value="1"/>
</dbReference>
<evidence type="ECO:0000256" key="1">
    <source>
        <dbReference type="ARBA" id="ARBA00002901"/>
    </source>
</evidence>
<dbReference type="SUPFAM" id="SSF63882">
    <property type="entry name" value="MoeA N-terminal region -like"/>
    <property type="match status" value="1"/>
</dbReference>
<dbReference type="InterPro" id="IPR036425">
    <property type="entry name" value="MoaB/Mog-like_dom_sf"/>
</dbReference>
<dbReference type="EMBL" id="KJ947871">
    <property type="protein sequence ID" value="AJW31031.1"/>
    <property type="molecule type" value="Genomic_DNA"/>
</dbReference>
<dbReference type="GO" id="GO:0046872">
    <property type="term" value="F:metal ion binding"/>
    <property type="evidence" value="ECO:0007669"/>
    <property type="project" value="UniProtKB-UniRule"/>
</dbReference>
<keyword evidence="5 7" id="KW-0501">Molybdenum cofactor biosynthesis</keyword>
<dbReference type="PANTHER" id="PTHR10192:SF5">
    <property type="entry name" value="GEPHYRIN"/>
    <property type="match status" value="1"/>
</dbReference>
<evidence type="ECO:0000256" key="7">
    <source>
        <dbReference type="RuleBase" id="RU365090"/>
    </source>
</evidence>
<organism evidence="9">
    <name type="scientific">Prochlorococcus marinus str. P0903-H212</name>
    <dbReference type="NCBI Taxonomy" id="1622208"/>
    <lineage>
        <taxon>Bacteria</taxon>
        <taxon>Bacillati</taxon>
        <taxon>Cyanobacteriota</taxon>
        <taxon>Cyanophyceae</taxon>
        <taxon>Synechococcales</taxon>
        <taxon>Prochlorococcaceae</taxon>
        <taxon>Prochlorococcus</taxon>
    </lineage>
</organism>
<dbReference type="InterPro" id="IPR008284">
    <property type="entry name" value="MoCF_biosynth_CS"/>
</dbReference>
<dbReference type="EC" id="2.10.1.1" evidence="7"/>
<keyword evidence="4 7" id="KW-0500">Molybdenum</keyword>
<comment type="pathway">
    <text evidence="2 7">Cofactor biosynthesis; molybdopterin biosynthesis.</text>
</comment>
<dbReference type="Pfam" id="PF03453">
    <property type="entry name" value="MoeA_N"/>
    <property type="match status" value="1"/>
</dbReference>
<dbReference type="InterPro" id="IPR005111">
    <property type="entry name" value="MoeA_C_domain_IV"/>
</dbReference>
<reference evidence="9" key="1">
    <citation type="submission" date="2014-06" db="EMBL/GenBank/DDBJ databases">
        <authorList>
            <person name="Berube P.M."/>
        </authorList>
    </citation>
    <scope>NUCLEOTIDE SEQUENCE</scope>
    <source>
        <strain evidence="9">P0903-H212</strain>
    </source>
</reference>
<dbReference type="InterPro" id="IPR005110">
    <property type="entry name" value="MoeA_linker/N"/>
</dbReference>
<dbReference type="SUPFAM" id="SSF53218">
    <property type="entry name" value="Molybdenum cofactor biosynthesis proteins"/>
    <property type="match status" value="1"/>
</dbReference>
<accession>A0A0D5A471</accession>
<evidence type="ECO:0000256" key="5">
    <source>
        <dbReference type="ARBA" id="ARBA00023150"/>
    </source>
</evidence>
<dbReference type="Gene3D" id="3.40.980.10">
    <property type="entry name" value="MoaB/Mog-like domain"/>
    <property type="match status" value="1"/>
</dbReference>
<keyword evidence="7" id="KW-0460">Magnesium</keyword>
<dbReference type="Pfam" id="PF03454">
    <property type="entry name" value="MoeA_C"/>
    <property type="match status" value="1"/>
</dbReference>
<dbReference type="SMART" id="SM00852">
    <property type="entry name" value="MoCF_biosynth"/>
    <property type="match status" value="1"/>
</dbReference>
<evidence type="ECO:0000313" key="9">
    <source>
        <dbReference type="EMBL" id="AJW31031.1"/>
    </source>
</evidence>
<gene>
    <name evidence="9" type="ORF">FA03_0202</name>
</gene>
<dbReference type="GO" id="GO:0006777">
    <property type="term" value="P:Mo-molybdopterin cofactor biosynthetic process"/>
    <property type="evidence" value="ECO:0007669"/>
    <property type="project" value="UniProtKB-UniRule"/>
</dbReference>